<evidence type="ECO:0000313" key="2">
    <source>
        <dbReference type="EMBL" id="MCJ8012318.1"/>
    </source>
</evidence>
<evidence type="ECO:0000313" key="3">
    <source>
        <dbReference type="Proteomes" id="UP001139347"/>
    </source>
</evidence>
<dbReference type="Proteomes" id="UP001139347">
    <property type="component" value="Unassembled WGS sequence"/>
</dbReference>
<evidence type="ECO:0008006" key="4">
    <source>
        <dbReference type="Google" id="ProtNLM"/>
    </source>
</evidence>
<dbReference type="AlphaFoldDB" id="A0A9X2B648"/>
<name>A0A9X2B648_9BACL</name>
<keyword evidence="1" id="KW-1133">Transmembrane helix</keyword>
<keyword evidence="1" id="KW-0472">Membrane</keyword>
<evidence type="ECO:0000256" key="1">
    <source>
        <dbReference type="SAM" id="Phobius"/>
    </source>
</evidence>
<organism evidence="2 3">
    <name type="scientific">Paenibacillus mangrovi</name>
    <dbReference type="NCBI Taxonomy" id="2931978"/>
    <lineage>
        <taxon>Bacteria</taxon>
        <taxon>Bacillati</taxon>
        <taxon>Bacillota</taxon>
        <taxon>Bacilli</taxon>
        <taxon>Bacillales</taxon>
        <taxon>Paenibacillaceae</taxon>
        <taxon>Paenibacillus</taxon>
    </lineage>
</organism>
<sequence length="153" mass="17318">MKERNERIQTTGEKWMGYGAFAAAFALGVIHFIVNLIGFVNAPAAEQKIGLFFAWGVLPSLICFIFAAAAMTLVRFWGGRKWFRAALVLTWTASTFMSLHDVWHLILAVQRKDFMIFLYILGPGPWSLIGAVLFGFTAWRARRRLIDGMTREA</sequence>
<reference evidence="2" key="1">
    <citation type="submission" date="2022-04" db="EMBL/GenBank/DDBJ databases">
        <title>Paenibacillus mangrovi sp. nov., a novel endophytic bacterium isolated from bark of Kandelia candel.</title>
        <authorList>
            <person name="Tuo L."/>
        </authorList>
    </citation>
    <scope>NUCLEOTIDE SEQUENCE</scope>
    <source>
        <strain evidence="2">KQZ6P-2</strain>
    </source>
</reference>
<dbReference type="EMBL" id="JALIRP010000004">
    <property type="protein sequence ID" value="MCJ8012318.1"/>
    <property type="molecule type" value="Genomic_DNA"/>
</dbReference>
<gene>
    <name evidence="2" type="ORF">MUG84_11290</name>
</gene>
<comment type="caution">
    <text evidence="2">The sequence shown here is derived from an EMBL/GenBank/DDBJ whole genome shotgun (WGS) entry which is preliminary data.</text>
</comment>
<keyword evidence="3" id="KW-1185">Reference proteome</keyword>
<protein>
    <recommendedName>
        <fullName evidence="4">DUF3995 domain-containing protein</fullName>
    </recommendedName>
</protein>
<feature type="transmembrane region" description="Helical" evidence="1">
    <location>
        <begin position="20"/>
        <end position="40"/>
    </location>
</feature>
<keyword evidence="1" id="KW-0812">Transmembrane</keyword>
<feature type="transmembrane region" description="Helical" evidence="1">
    <location>
        <begin position="52"/>
        <end position="74"/>
    </location>
</feature>
<accession>A0A9X2B648</accession>
<feature type="transmembrane region" description="Helical" evidence="1">
    <location>
        <begin position="116"/>
        <end position="139"/>
    </location>
</feature>
<feature type="transmembrane region" description="Helical" evidence="1">
    <location>
        <begin position="86"/>
        <end position="110"/>
    </location>
</feature>
<dbReference type="RefSeq" id="WP_244725126.1">
    <property type="nucleotide sequence ID" value="NZ_JALIRP010000004.1"/>
</dbReference>
<proteinExistence type="predicted"/>